<dbReference type="GO" id="GO:0042626">
    <property type="term" value="F:ATPase-coupled transmembrane transporter activity"/>
    <property type="evidence" value="ECO:0007669"/>
    <property type="project" value="InterPro"/>
</dbReference>
<dbReference type="SUPFAM" id="SSF53850">
    <property type="entry name" value="Periplasmic binding protein-like II"/>
    <property type="match status" value="1"/>
</dbReference>
<gene>
    <name evidence="9" type="ORF">A6770_40470</name>
</gene>
<dbReference type="PANTHER" id="PTHR30024">
    <property type="entry name" value="ALIPHATIC SULFONATES-BINDING PROTEIN-RELATED"/>
    <property type="match status" value="1"/>
</dbReference>
<dbReference type="GO" id="GO:0016020">
    <property type="term" value="C:membrane"/>
    <property type="evidence" value="ECO:0007669"/>
    <property type="project" value="InterPro"/>
</dbReference>
<evidence type="ECO:0000256" key="4">
    <source>
        <dbReference type="ARBA" id="ARBA00022729"/>
    </source>
</evidence>
<dbReference type="FunFam" id="3.40.190.10:FF:000050">
    <property type="entry name" value="Sulfonate ABC transporter substrate-binding protein"/>
    <property type="match status" value="1"/>
</dbReference>
<dbReference type="InterPro" id="IPR010067">
    <property type="entry name" value="ABC_SsuA_sub-bd"/>
</dbReference>
<keyword evidence="10" id="KW-1185">Reference proteome</keyword>
<dbReference type="Proteomes" id="UP000252107">
    <property type="component" value="Unassembled WGS sequence"/>
</dbReference>
<reference evidence="9" key="1">
    <citation type="submission" date="2016-04" db="EMBL/GenBank/DDBJ databases">
        <authorList>
            <person name="Tabuchi Yagui T.R."/>
        </authorList>
    </citation>
    <scope>NUCLEOTIDE SEQUENCE [LARGE SCALE GENOMIC DNA]</scope>
    <source>
        <strain evidence="9">NIES-26</strain>
    </source>
</reference>
<keyword evidence="3" id="KW-0813">Transport</keyword>
<dbReference type="PROSITE" id="PS51318">
    <property type="entry name" value="TAT"/>
    <property type="match status" value="1"/>
</dbReference>
<dbReference type="EMBL" id="LXQD01000132">
    <property type="protein sequence ID" value="RCJ36703.1"/>
    <property type="molecule type" value="Genomic_DNA"/>
</dbReference>
<dbReference type="GO" id="GO:0042597">
    <property type="term" value="C:periplasmic space"/>
    <property type="evidence" value="ECO:0007669"/>
    <property type="project" value="UniProtKB-SubCell"/>
</dbReference>
<dbReference type="InterPro" id="IPR015168">
    <property type="entry name" value="SsuA/THI5"/>
</dbReference>
<dbReference type="Gene3D" id="3.40.190.10">
    <property type="entry name" value="Periplasmic binding protein-like II"/>
    <property type="match status" value="2"/>
</dbReference>
<evidence type="ECO:0000259" key="8">
    <source>
        <dbReference type="SMART" id="SM00062"/>
    </source>
</evidence>
<name>A0A367RLX3_9NOSO</name>
<evidence type="ECO:0000256" key="5">
    <source>
        <dbReference type="ARBA" id="ARBA00055538"/>
    </source>
</evidence>
<dbReference type="Pfam" id="PF09084">
    <property type="entry name" value="NMT1"/>
    <property type="match status" value="1"/>
</dbReference>
<evidence type="ECO:0000313" key="9">
    <source>
        <dbReference type="EMBL" id="RCJ36703.1"/>
    </source>
</evidence>
<feature type="domain" description="Solute-binding protein family 3/N-terminal" evidence="8">
    <location>
        <begin position="53"/>
        <end position="268"/>
    </location>
</feature>
<dbReference type="InterPro" id="IPR006311">
    <property type="entry name" value="TAT_signal"/>
</dbReference>
<comment type="subcellular location">
    <subcellularLocation>
        <location evidence="1">Periplasm</location>
    </subcellularLocation>
</comment>
<proteinExistence type="inferred from homology"/>
<comment type="function">
    <text evidence="5">Part of a binding-protein-dependent transport system for aliphatic sulfonates. Putative binding protein.</text>
</comment>
<dbReference type="SMART" id="SM00062">
    <property type="entry name" value="PBPb"/>
    <property type="match status" value="1"/>
</dbReference>
<evidence type="ECO:0000313" key="10">
    <source>
        <dbReference type="Proteomes" id="UP000252107"/>
    </source>
</evidence>
<evidence type="ECO:0000256" key="6">
    <source>
        <dbReference type="ARBA" id="ARBA00070228"/>
    </source>
</evidence>
<dbReference type="InterPro" id="IPR001638">
    <property type="entry name" value="Solute-binding_3/MltF_N"/>
</dbReference>
<evidence type="ECO:0000256" key="1">
    <source>
        <dbReference type="ARBA" id="ARBA00004418"/>
    </source>
</evidence>
<dbReference type="PANTHER" id="PTHR30024:SF42">
    <property type="entry name" value="ALIPHATIC SULFONATES-BINDING PROTEIN-RELATED"/>
    <property type="match status" value="1"/>
</dbReference>
<protein>
    <recommendedName>
        <fullName evidence="6">Putative aliphatic sulfonates-binding protein</fullName>
    </recommendedName>
</protein>
<comment type="similarity">
    <text evidence="2">Belongs to the bacterial solute-binding protein SsuA/TauA family.</text>
</comment>
<evidence type="ECO:0000256" key="2">
    <source>
        <dbReference type="ARBA" id="ARBA00010742"/>
    </source>
</evidence>
<dbReference type="NCBIfam" id="TIGR01728">
    <property type="entry name" value="SsuA_fam"/>
    <property type="match status" value="1"/>
</dbReference>
<evidence type="ECO:0000256" key="7">
    <source>
        <dbReference type="SAM" id="SignalP"/>
    </source>
</evidence>
<sequence>MNRLFNTRRRFLQLSTASLLGLSASFALGSCNTKQTSGTSTTSTSASGIKTNVLRVGYQQAGDLVRVSGVLEKRLEPLGVKVEWLQFTQGPQLMEGMNVGRVDLGSVGNTPPIFAQAAGADIVYLVGRVPPVGRFYAFAVPPSSPIKDFKEIKGQKVVFQKGSGTHYFVLRALEEAGLKYSDIQPVSIPNVDAVSAFMQGKIPIWVGYDPALSIAEKQNKVRILRDSEGFDLPGGYYIGARKFSEENPQLLKIVIEEIQKIGKWADEHPKETAKLLVPETKLDLDIQEKVNSRSSFLGCPIDSERIKTQQRVIDYFYKERLLPKPLDIKEVLLTSEQYAAITPASVVSQR</sequence>
<evidence type="ECO:0000256" key="3">
    <source>
        <dbReference type="ARBA" id="ARBA00022448"/>
    </source>
</evidence>
<organism evidence="9 10">
    <name type="scientific">Nostoc minutum NIES-26</name>
    <dbReference type="NCBI Taxonomy" id="1844469"/>
    <lineage>
        <taxon>Bacteria</taxon>
        <taxon>Bacillati</taxon>
        <taxon>Cyanobacteriota</taxon>
        <taxon>Cyanophyceae</taxon>
        <taxon>Nostocales</taxon>
        <taxon>Nostocaceae</taxon>
        <taxon>Nostoc</taxon>
    </lineage>
</organism>
<feature type="signal peptide" evidence="7">
    <location>
        <begin position="1"/>
        <end position="29"/>
    </location>
</feature>
<accession>A0A367RLX3</accession>
<feature type="chain" id="PRO_5016685764" description="Putative aliphatic sulfonates-binding protein" evidence="7">
    <location>
        <begin position="30"/>
        <end position="350"/>
    </location>
</feature>
<dbReference type="PROSITE" id="PS51257">
    <property type="entry name" value="PROKAR_LIPOPROTEIN"/>
    <property type="match status" value="1"/>
</dbReference>
<comment type="caution">
    <text evidence="9">The sequence shown here is derived from an EMBL/GenBank/DDBJ whole genome shotgun (WGS) entry which is preliminary data.</text>
</comment>
<keyword evidence="4 7" id="KW-0732">Signal</keyword>
<dbReference type="AlphaFoldDB" id="A0A367RLX3"/>